<name>A0A9Q0W3Z6_SALPP</name>
<sequence length="38" mass="4151">MESGDKKCEVTVSGKVRAQRAKSMKFKDGYMVSSGQPV</sequence>
<reference evidence="4" key="2">
    <citation type="journal article" date="2023" name="Int. J. Mol. Sci.">
        <title>De Novo Assembly and Annotation of 11 Diverse Shrub Willow (Salix) Genomes Reveals Novel Gene Organization in Sex-Linked Regions.</title>
        <authorList>
            <person name="Hyden B."/>
            <person name="Feng K."/>
            <person name="Yates T.B."/>
            <person name="Jawdy S."/>
            <person name="Cereghino C."/>
            <person name="Smart L.B."/>
            <person name="Muchero W."/>
        </authorList>
    </citation>
    <scope>NUCLEOTIDE SEQUENCE</scope>
    <source>
        <tissue evidence="4">Shoot tip</tissue>
    </source>
</reference>
<evidence type="ECO:0000313" key="4">
    <source>
        <dbReference type="EMBL" id="KAJ6759753.1"/>
    </source>
</evidence>
<dbReference type="GO" id="GO:1990904">
    <property type="term" value="C:ribonucleoprotein complex"/>
    <property type="evidence" value="ECO:0007669"/>
    <property type="project" value="UniProtKB-KW"/>
</dbReference>
<dbReference type="EMBL" id="JAPFFK010000006">
    <property type="protein sequence ID" value="KAJ6759753.1"/>
    <property type="molecule type" value="Genomic_DNA"/>
</dbReference>
<reference evidence="4" key="1">
    <citation type="submission" date="2022-11" db="EMBL/GenBank/DDBJ databases">
        <authorList>
            <person name="Hyden B.L."/>
            <person name="Feng K."/>
            <person name="Yates T."/>
            <person name="Jawdy S."/>
            <person name="Smart L.B."/>
            <person name="Muchero W."/>
        </authorList>
    </citation>
    <scope>NUCLEOTIDE SEQUENCE</scope>
    <source>
        <tissue evidence="4">Shoot tip</tissue>
    </source>
</reference>
<proteinExistence type="inferred from homology"/>
<organism evidence="4 5">
    <name type="scientific">Salix purpurea</name>
    <name type="common">Purple osier willow</name>
    <dbReference type="NCBI Taxonomy" id="77065"/>
    <lineage>
        <taxon>Eukaryota</taxon>
        <taxon>Viridiplantae</taxon>
        <taxon>Streptophyta</taxon>
        <taxon>Embryophyta</taxon>
        <taxon>Tracheophyta</taxon>
        <taxon>Spermatophyta</taxon>
        <taxon>Magnoliopsida</taxon>
        <taxon>eudicotyledons</taxon>
        <taxon>Gunneridae</taxon>
        <taxon>Pentapetalae</taxon>
        <taxon>rosids</taxon>
        <taxon>fabids</taxon>
        <taxon>Malpighiales</taxon>
        <taxon>Salicaceae</taxon>
        <taxon>Saliceae</taxon>
        <taxon>Salix</taxon>
    </lineage>
</organism>
<evidence type="ECO:0000313" key="5">
    <source>
        <dbReference type="Proteomes" id="UP001151532"/>
    </source>
</evidence>
<keyword evidence="2 4" id="KW-0689">Ribosomal protein</keyword>
<protein>
    <submittedName>
        <fullName evidence="4">30S/40S RIBOSOMAL PROTEIN S3</fullName>
    </submittedName>
</protein>
<dbReference type="Proteomes" id="UP001151532">
    <property type="component" value="Chromosome 15Z"/>
</dbReference>
<dbReference type="InterPro" id="IPR036419">
    <property type="entry name" value="Ribosomal_S3_C_sf"/>
</dbReference>
<dbReference type="OrthoDB" id="584182at2759"/>
<evidence type="ECO:0000256" key="2">
    <source>
        <dbReference type="ARBA" id="ARBA00022980"/>
    </source>
</evidence>
<dbReference type="Gene3D" id="3.30.1140.32">
    <property type="entry name" value="Ribosomal protein S3, C-terminal domain"/>
    <property type="match status" value="1"/>
</dbReference>
<evidence type="ECO:0000256" key="1">
    <source>
        <dbReference type="ARBA" id="ARBA00010761"/>
    </source>
</evidence>
<dbReference type="AlphaFoldDB" id="A0A9Q0W3Z6"/>
<gene>
    <name evidence="4" type="ORF">OIU79_024754</name>
</gene>
<comment type="similarity">
    <text evidence="1">Belongs to the universal ribosomal protein uS3 family.</text>
</comment>
<keyword evidence="5" id="KW-1185">Reference proteome</keyword>
<keyword evidence="3" id="KW-0687">Ribonucleoprotein</keyword>
<accession>A0A9Q0W3Z6</accession>
<feature type="non-terminal residue" evidence="4">
    <location>
        <position position="1"/>
    </location>
</feature>
<dbReference type="GO" id="GO:0005840">
    <property type="term" value="C:ribosome"/>
    <property type="evidence" value="ECO:0007669"/>
    <property type="project" value="UniProtKB-KW"/>
</dbReference>
<comment type="caution">
    <text evidence="4">The sequence shown here is derived from an EMBL/GenBank/DDBJ whole genome shotgun (WGS) entry which is preliminary data.</text>
</comment>
<dbReference type="SUPFAM" id="SSF54821">
    <property type="entry name" value="Ribosomal protein S3 C-terminal domain"/>
    <property type="match status" value="1"/>
</dbReference>
<evidence type="ECO:0000256" key="3">
    <source>
        <dbReference type="ARBA" id="ARBA00023274"/>
    </source>
</evidence>